<feature type="region of interest" description="Disordered" evidence="1">
    <location>
        <begin position="34"/>
        <end position="54"/>
    </location>
</feature>
<proteinExistence type="predicted"/>
<evidence type="ECO:0000313" key="2">
    <source>
        <dbReference type="EMBL" id="KIL54467.1"/>
    </source>
</evidence>
<dbReference type="InParanoid" id="A0A0C2W046"/>
<dbReference type="AlphaFoldDB" id="A0A0C2W046"/>
<dbReference type="EMBL" id="KN818738">
    <property type="protein sequence ID" value="KIL54467.1"/>
    <property type="molecule type" value="Genomic_DNA"/>
</dbReference>
<name>A0A0C2W046_AMAMK</name>
<feature type="non-terminal residue" evidence="2">
    <location>
        <position position="1"/>
    </location>
</feature>
<dbReference type="OrthoDB" id="3256444at2759"/>
<protein>
    <submittedName>
        <fullName evidence="2">Uncharacterized protein</fullName>
    </submittedName>
</protein>
<gene>
    <name evidence="2" type="ORF">M378DRAFT_59917</name>
</gene>
<keyword evidence="3" id="KW-1185">Reference proteome</keyword>
<dbReference type="Proteomes" id="UP000054549">
    <property type="component" value="Unassembled WGS sequence"/>
</dbReference>
<feature type="non-terminal residue" evidence="2">
    <location>
        <position position="106"/>
    </location>
</feature>
<organism evidence="2 3">
    <name type="scientific">Amanita muscaria (strain Koide BX008)</name>
    <dbReference type="NCBI Taxonomy" id="946122"/>
    <lineage>
        <taxon>Eukaryota</taxon>
        <taxon>Fungi</taxon>
        <taxon>Dikarya</taxon>
        <taxon>Basidiomycota</taxon>
        <taxon>Agaricomycotina</taxon>
        <taxon>Agaricomycetes</taxon>
        <taxon>Agaricomycetidae</taxon>
        <taxon>Agaricales</taxon>
        <taxon>Pluteineae</taxon>
        <taxon>Amanitaceae</taxon>
        <taxon>Amanita</taxon>
    </lineage>
</organism>
<reference evidence="2 3" key="1">
    <citation type="submission" date="2014-04" db="EMBL/GenBank/DDBJ databases">
        <title>Evolutionary Origins and Diversification of the Mycorrhizal Mutualists.</title>
        <authorList>
            <consortium name="DOE Joint Genome Institute"/>
            <consortium name="Mycorrhizal Genomics Consortium"/>
            <person name="Kohler A."/>
            <person name="Kuo A."/>
            <person name="Nagy L.G."/>
            <person name="Floudas D."/>
            <person name="Copeland A."/>
            <person name="Barry K.W."/>
            <person name="Cichocki N."/>
            <person name="Veneault-Fourrey C."/>
            <person name="LaButti K."/>
            <person name="Lindquist E.A."/>
            <person name="Lipzen A."/>
            <person name="Lundell T."/>
            <person name="Morin E."/>
            <person name="Murat C."/>
            <person name="Riley R."/>
            <person name="Ohm R."/>
            <person name="Sun H."/>
            <person name="Tunlid A."/>
            <person name="Henrissat B."/>
            <person name="Grigoriev I.V."/>
            <person name="Hibbett D.S."/>
            <person name="Martin F."/>
        </authorList>
    </citation>
    <scope>NUCLEOTIDE SEQUENCE [LARGE SCALE GENOMIC DNA]</scope>
    <source>
        <strain evidence="2 3">Koide BX008</strain>
    </source>
</reference>
<accession>A0A0C2W046</accession>
<evidence type="ECO:0000313" key="3">
    <source>
        <dbReference type="Proteomes" id="UP000054549"/>
    </source>
</evidence>
<evidence type="ECO:0000256" key="1">
    <source>
        <dbReference type="SAM" id="MobiDB-lite"/>
    </source>
</evidence>
<dbReference type="HOGENOM" id="CLU_161754_0_0_1"/>
<sequence>TLRRHMEAVHKGTYLKWAEDHSFISMLPKDTKRRRLETNADGQTQLDSHLRERETKERVVPFSEAFFREAAIEWLVGTDQPLDALNHPAFQKMVHEAARATNGVKL</sequence>